<reference evidence="2 3" key="1">
    <citation type="submission" date="2019-09" db="EMBL/GenBank/DDBJ databases">
        <authorList>
            <person name="Ou C."/>
        </authorList>
    </citation>
    <scope>NUCLEOTIDE SEQUENCE [LARGE SCALE GENOMIC DNA]</scope>
    <source>
        <strain evidence="2">S2</strain>
        <tissue evidence="2">Leaf</tissue>
    </source>
</reference>
<name>A0A5N5F455_9ROSA</name>
<protein>
    <submittedName>
        <fullName evidence="2">LysM domain receptor-like kinase 3</fullName>
    </submittedName>
</protein>
<evidence type="ECO:0000313" key="3">
    <source>
        <dbReference type="Proteomes" id="UP000327157"/>
    </source>
</evidence>
<dbReference type="AlphaFoldDB" id="A0A5N5F455"/>
<dbReference type="Pfam" id="PF00069">
    <property type="entry name" value="Pkinase"/>
    <property type="match status" value="1"/>
</dbReference>
<evidence type="ECO:0000313" key="2">
    <source>
        <dbReference type="EMBL" id="KAB2595980.1"/>
    </source>
</evidence>
<keyword evidence="2" id="KW-0418">Kinase</keyword>
<sequence>MFWTKKRTQVIEPKSLIKHRESSSSFPDPYSAICSTTIDNSSYNSSKSSTSSSSSSVASLKSFKSSLPQNPQIYDLSEIRSATSNFLPHRRLSSSSTSSSWRCSIRSEDAVVFQRKSRLPLSLPDLHRRLSLISKSHHSSLIKLLGASLSGSYVYLVYEFVAGANLADCLRNPKNPSFTVLSSWLSRMQIATDLAHGLDYIHHCSGLDSTFVHNHIKSSSIIVSEQDHLVLGAKICHFGTAELCGETQARSNKMEGTRGYMAPEFQLTGIVTQKCDVYAFGVVLLELISGAEPLKYIMDGNGGSGGYRRVSLIESAREALSGGCGGVRRWVDGRLKDSFPMDVAEEMVFAALECVEEDPDRRPDMGRVACLVSKLFLESHSWAEKMSVPIDISVSFAPR</sequence>
<keyword evidence="2" id="KW-0675">Receptor</keyword>
<dbReference type="InterPro" id="IPR000719">
    <property type="entry name" value="Prot_kinase_dom"/>
</dbReference>
<dbReference type="PROSITE" id="PS50011">
    <property type="entry name" value="PROTEIN_KINASE_DOM"/>
    <property type="match status" value="1"/>
</dbReference>
<dbReference type="Gene3D" id="1.10.510.10">
    <property type="entry name" value="Transferase(Phosphotransferase) domain 1"/>
    <property type="match status" value="1"/>
</dbReference>
<accession>A0A5N5F455</accession>
<feature type="domain" description="Protein kinase" evidence="1">
    <location>
        <begin position="86"/>
        <end position="383"/>
    </location>
</feature>
<dbReference type="Gene3D" id="3.30.200.20">
    <property type="entry name" value="Phosphorylase Kinase, domain 1"/>
    <property type="match status" value="1"/>
</dbReference>
<dbReference type="OrthoDB" id="4062651at2759"/>
<gene>
    <name evidence="2" type="ORF">D8674_031430</name>
</gene>
<organism evidence="2 3">
    <name type="scientific">Pyrus ussuriensis x Pyrus communis</name>
    <dbReference type="NCBI Taxonomy" id="2448454"/>
    <lineage>
        <taxon>Eukaryota</taxon>
        <taxon>Viridiplantae</taxon>
        <taxon>Streptophyta</taxon>
        <taxon>Embryophyta</taxon>
        <taxon>Tracheophyta</taxon>
        <taxon>Spermatophyta</taxon>
        <taxon>Magnoliopsida</taxon>
        <taxon>eudicotyledons</taxon>
        <taxon>Gunneridae</taxon>
        <taxon>Pentapetalae</taxon>
        <taxon>rosids</taxon>
        <taxon>fabids</taxon>
        <taxon>Rosales</taxon>
        <taxon>Rosaceae</taxon>
        <taxon>Amygdaloideae</taxon>
        <taxon>Maleae</taxon>
        <taxon>Pyrus</taxon>
    </lineage>
</organism>
<dbReference type="PANTHER" id="PTHR46863">
    <property type="entry name" value="OS09G0572100 PROTEIN"/>
    <property type="match status" value="1"/>
</dbReference>
<dbReference type="SUPFAM" id="SSF56112">
    <property type="entry name" value="Protein kinase-like (PK-like)"/>
    <property type="match status" value="1"/>
</dbReference>
<dbReference type="Proteomes" id="UP000327157">
    <property type="component" value="Chromosome 7"/>
</dbReference>
<dbReference type="EMBL" id="SMOL01000781">
    <property type="protein sequence ID" value="KAB2595980.1"/>
    <property type="molecule type" value="Genomic_DNA"/>
</dbReference>
<comment type="caution">
    <text evidence="2">The sequence shown here is derived from an EMBL/GenBank/DDBJ whole genome shotgun (WGS) entry which is preliminary data.</text>
</comment>
<keyword evidence="2" id="KW-0808">Transferase</keyword>
<proteinExistence type="predicted"/>
<dbReference type="GO" id="GO:0005524">
    <property type="term" value="F:ATP binding"/>
    <property type="evidence" value="ECO:0007669"/>
    <property type="project" value="InterPro"/>
</dbReference>
<dbReference type="InterPro" id="IPR011009">
    <property type="entry name" value="Kinase-like_dom_sf"/>
</dbReference>
<evidence type="ECO:0000259" key="1">
    <source>
        <dbReference type="PROSITE" id="PS50011"/>
    </source>
</evidence>
<reference evidence="3" key="2">
    <citation type="submission" date="2019-10" db="EMBL/GenBank/DDBJ databases">
        <title>A de novo genome assembly of a pear dwarfing rootstock.</title>
        <authorList>
            <person name="Wang F."/>
            <person name="Wang J."/>
            <person name="Li S."/>
            <person name="Zhang Y."/>
            <person name="Fang M."/>
            <person name="Ma L."/>
            <person name="Zhao Y."/>
            <person name="Jiang S."/>
        </authorList>
    </citation>
    <scope>NUCLEOTIDE SEQUENCE [LARGE SCALE GENOMIC DNA]</scope>
</reference>
<keyword evidence="3" id="KW-1185">Reference proteome</keyword>
<reference evidence="2 3" key="3">
    <citation type="submission" date="2019-11" db="EMBL/GenBank/DDBJ databases">
        <title>A de novo genome assembly of a pear dwarfing rootstock.</title>
        <authorList>
            <person name="Wang F."/>
            <person name="Wang J."/>
            <person name="Li S."/>
            <person name="Zhang Y."/>
            <person name="Fang M."/>
            <person name="Ma L."/>
            <person name="Zhao Y."/>
            <person name="Jiang S."/>
        </authorList>
    </citation>
    <scope>NUCLEOTIDE SEQUENCE [LARGE SCALE GENOMIC DNA]</scope>
    <source>
        <strain evidence="2">S2</strain>
        <tissue evidence="2">Leaf</tissue>
    </source>
</reference>
<dbReference type="GO" id="GO:0004672">
    <property type="term" value="F:protein kinase activity"/>
    <property type="evidence" value="ECO:0007669"/>
    <property type="project" value="InterPro"/>
</dbReference>
<dbReference type="PANTHER" id="PTHR46863:SF2">
    <property type="entry name" value="LYSM DOMAIN RECEPTOR-LIKE KINASE 3"/>
    <property type="match status" value="1"/>
</dbReference>